<dbReference type="SUPFAM" id="SSF56935">
    <property type="entry name" value="Porins"/>
    <property type="match status" value="1"/>
</dbReference>
<dbReference type="Pfam" id="PF00593">
    <property type="entry name" value="TonB_dep_Rec_b-barrel"/>
    <property type="match status" value="1"/>
</dbReference>
<dbReference type="InterPro" id="IPR037066">
    <property type="entry name" value="Plug_dom_sf"/>
</dbReference>
<comment type="caution">
    <text evidence="13">The sequence shown here is derived from an EMBL/GenBank/DDBJ whole genome shotgun (WGS) entry which is preliminary data.</text>
</comment>
<evidence type="ECO:0000256" key="9">
    <source>
        <dbReference type="RuleBase" id="RU003357"/>
    </source>
</evidence>
<evidence type="ECO:0000256" key="2">
    <source>
        <dbReference type="ARBA" id="ARBA00022448"/>
    </source>
</evidence>
<comment type="similarity">
    <text evidence="8 9">Belongs to the TonB-dependent receptor family.</text>
</comment>
<dbReference type="Gene3D" id="2.170.130.10">
    <property type="entry name" value="TonB-dependent receptor, plug domain"/>
    <property type="match status" value="1"/>
</dbReference>
<keyword evidence="3 8" id="KW-1134">Transmembrane beta strand</keyword>
<dbReference type="GO" id="GO:0009279">
    <property type="term" value="C:cell outer membrane"/>
    <property type="evidence" value="ECO:0007669"/>
    <property type="project" value="UniProtKB-SubCell"/>
</dbReference>
<dbReference type="SUPFAM" id="SSF49464">
    <property type="entry name" value="Carboxypeptidase regulatory domain-like"/>
    <property type="match status" value="1"/>
</dbReference>
<dbReference type="AlphaFoldDB" id="A0A4Z0Q259"/>
<sequence length="1078" mass="117061">MPFLLQFPHGTRPLRLLVTPALGSIMLTSIAAASPVSGTVPTHTWASIPGRPAPAAAGLTTYFFVNGPVSGRVVDANGEGMPGVTVVVAGTTLGGATNPNGDFLISDVPAGTHTLVISSVGYVTVRTQITVVDGQTTQVGNTTLNEDVQALKEVVVVGYGTQTRQELTTAVTSVNAKAIERQPVAGFDQALQGQAPGVQVTAPTGAPGAGINVRIRGNNSVSLTNSPLYVIDGVPVLPTYDRELSIGNQKPNPLNTLNPNDIESIDVLKDGAAAAIYGLRASNGVVVITTKRGKVGKPQLGFSMYFGQQELRKKIDVLNARQFAEYYNEARINNGGTAAFTDLNNLPAETDWQEEMYRKAAIQNYQLNVSGGTDKTRYYVSGGYFKQDGIILNSGFDRYNFKLNLDQQAGNRFRLGTNLNLSRTHNNGSVRSEQALGNSGTVLGALAQIPTVPVRNPDGTYGQNTFSFSDNPIGNLLETNNKAITYQAIGNVYGEADVLENLKFRTSFGIDFRTQLENEFITREYPGTSRSTPEQNLKGSGRTGTTLQTIWLWENTLTYNPKLGDRHNLTLLAGQSVQESNRFASNASTVGYASNANPYISSGVTRTGSSSYEEEWGLMSYFTRAIYNFDERYLATLSLRADGTSRFDDHWGYFPAVSLAWRVAKESFFPQNAVVSDLKVRGSFGMNGNQEIPTYDRFSRYETGSNYGASSGQAIIAGIRPGRIGNRDLKWETTKQYNVGLDLGFLQDRATLTLDAYRKRSTDLLTDVPLAPSTGAQTLNILQNVGEIENKGFELGLVTTNVQGTDGGFGWSTNLNFTVNRNKVIDFGQQTNAKNELVDREVIYGNTNTILRKGQPLGSMYGLVVQGIFQTTDEVNSAPKQPNAKPGDIRFADLNKDGVINDDDRTIIGNPNPKAVAGVTNTFTFKGLELTAFFQGSFGNDIQNINRQTIEGMAGPENQSTAVLNRWTPTNTNTNIPRAVIGDPNGNNRFSTRFVEDGSYVRLKNVTLAYNLPLTLVQKAHFSGLRLYVTGQNLLTWTDYSGYDPEVSADPFSNTGFGRDFGVYPQARTYTIGLNASF</sequence>
<feature type="domain" description="TonB-dependent receptor-like beta-barrel" evidence="11">
    <location>
        <begin position="456"/>
        <end position="1034"/>
    </location>
</feature>
<dbReference type="Gene3D" id="2.60.40.1120">
    <property type="entry name" value="Carboxypeptidase-like, regulatory domain"/>
    <property type="match status" value="1"/>
</dbReference>
<evidence type="ECO:0000256" key="3">
    <source>
        <dbReference type="ARBA" id="ARBA00022452"/>
    </source>
</evidence>
<proteinExistence type="inferred from homology"/>
<dbReference type="NCBIfam" id="TIGR04057">
    <property type="entry name" value="SusC_RagA_signa"/>
    <property type="match status" value="1"/>
</dbReference>
<dbReference type="PROSITE" id="PS52016">
    <property type="entry name" value="TONB_DEPENDENT_REC_3"/>
    <property type="match status" value="1"/>
</dbReference>
<keyword evidence="2 8" id="KW-0813">Transport</keyword>
<dbReference type="NCBIfam" id="TIGR04056">
    <property type="entry name" value="OMP_RagA_SusC"/>
    <property type="match status" value="1"/>
</dbReference>
<evidence type="ECO:0000256" key="5">
    <source>
        <dbReference type="ARBA" id="ARBA00023077"/>
    </source>
</evidence>
<dbReference type="Pfam" id="PF13715">
    <property type="entry name" value="CarbopepD_reg_2"/>
    <property type="match status" value="1"/>
</dbReference>
<evidence type="ECO:0000256" key="1">
    <source>
        <dbReference type="ARBA" id="ARBA00004571"/>
    </source>
</evidence>
<dbReference type="InterPro" id="IPR012910">
    <property type="entry name" value="Plug_dom"/>
</dbReference>
<keyword evidence="14" id="KW-1185">Reference proteome</keyword>
<feature type="chain" id="PRO_5021267732" evidence="10">
    <location>
        <begin position="32"/>
        <end position="1078"/>
    </location>
</feature>
<keyword evidence="4 8" id="KW-0812">Transmembrane</keyword>
<name>A0A4Z0Q259_9BACT</name>
<dbReference type="OrthoDB" id="9768177at2"/>
<keyword evidence="13" id="KW-0675">Receptor</keyword>
<evidence type="ECO:0000256" key="10">
    <source>
        <dbReference type="SAM" id="SignalP"/>
    </source>
</evidence>
<dbReference type="Gene3D" id="2.40.170.20">
    <property type="entry name" value="TonB-dependent receptor, beta-barrel domain"/>
    <property type="match status" value="1"/>
</dbReference>
<evidence type="ECO:0000259" key="12">
    <source>
        <dbReference type="Pfam" id="PF07715"/>
    </source>
</evidence>
<keyword evidence="10" id="KW-0732">Signal</keyword>
<evidence type="ECO:0000256" key="4">
    <source>
        <dbReference type="ARBA" id="ARBA00022692"/>
    </source>
</evidence>
<feature type="domain" description="TonB-dependent receptor plug" evidence="12">
    <location>
        <begin position="164"/>
        <end position="285"/>
    </location>
</feature>
<dbReference type="InterPro" id="IPR036942">
    <property type="entry name" value="Beta-barrel_TonB_sf"/>
</dbReference>
<dbReference type="InterPro" id="IPR008969">
    <property type="entry name" value="CarboxyPept-like_regulatory"/>
</dbReference>
<dbReference type="InterPro" id="IPR023996">
    <property type="entry name" value="TonB-dep_OMP_SusC/RagA"/>
</dbReference>
<evidence type="ECO:0000256" key="8">
    <source>
        <dbReference type="PROSITE-ProRule" id="PRU01360"/>
    </source>
</evidence>
<evidence type="ECO:0000256" key="6">
    <source>
        <dbReference type="ARBA" id="ARBA00023136"/>
    </source>
</evidence>
<dbReference type="InterPro" id="IPR023997">
    <property type="entry name" value="TonB-dep_OMP_SusC/RagA_CS"/>
</dbReference>
<keyword evidence="5 9" id="KW-0798">TonB box</keyword>
<dbReference type="FunFam" id="2.170.130.10:FF:000008">
    <property type="entry name" value="SusC/RagA family TonB-linked outer membrane protein"/>
    <property type="match status" value="1"/>
</dbReference>
<dbReference type="RefSeq" id="WP_135397420.1">
    <property type="nucleotide sequence ID" value="NZ_SRMB01000004.1"/>
</dbReference>
<comment type="subcellular location">
    <subcellularLocation>
        <location evidence="1 8">Cell outer membrane</location>
        <topology evidence="1 8">Multi-pass membrane protein</topology>
    </subcellularLocation>
</comment>
<evidence type="ECO:0000259" key="11">
    <source>
        <dbReference type="Pfam" id="PF00593"/>
    </source>
</evidence>
<reference evidence="13 14" key="1">
    <citation type="submission" date="2019-04" db="EMBL/GenBank/DDBJ databases">
        <authorList>
            <person name="Feng G."/>
            <person name="Zhang J."/>
            <person name="Zhu H."/>
        </authorList>
    </citation>
    <scope>NUCLEOTIDE SEQUENCE [LARGE SCALE GENOMIC DNA]</scope>
    <source>
        <strain evidence="13 14">9PBR-1</strain>
    </source>
</reference>
<feature type="signal peptide" evidence="10">
    <location>
        <begin position="1"/>
        <end position="31"/>
    </location>
</feature>
<dbReference type="InterPro" id="IPR000531">
    <property type="entry name" value="Beta-barrel_TonB"/>
</dbReference>
<dbReference type="Pfam" id="PF07715">
    <property type="entry name" value="Plug"/>
    <property type="match status" value="1"/>
</dbReference>
<keyword evidence="6 8" id="KW-0472">Membrane</keyword>
<gene>
    <name evidence="13" type="ORF">E5K02_20560</name>
</gene>
<keyword evidence="7 8" id="KW-0998">Cell outer membrane</keyword>
<evidence type="ECO:0000313" key="14">
    <source>
        <dbReference type="Proteomes" id="UP000298471"/>
    </source>
</evidence>
<dbReference type="Proteomes" id="UP000298471">
    <property type="component" value="Unassembled WGS sequence"/>
</dbReference>
<evidence type="ECO:0000256" key="7">
    <source>
        <dbReference type="ARBA" id="ARBA00023237"/>
    </source>
</evidence>
<dbReference type="EMBL" id="SRMB01000004">
    <property type="protein sequence ID" value="TGE23579.1"/>
    <property type="molecule type" value="Genomic_DNA"/>
</dbReference>
<protein>
    <submittedName>
        <fullName evidence="13">TonB-dependent receptor</fullName>
    </submittedName>
</protein>
<evidence type="ECO:0000313" key="13">
    <source>
        <dbReference type="EMBL" id="TGE23579.1"/>
    </source>
</evidence>
<accession>A0A4Z0Q259</accession>
<organism evidence="13 14">
    <name type="scientific">Hymenobacter metallicola</name>
    <dbReference type="NCBI Taxonomy" id="2563114"/>
    <lineage>
        <taxon>Bacteria</taxon>
        <taxon>Pseudomonadati</taxon>
        <taxon>Bacteroidota</taxon>
        <taxon>Cytophagia</taxon>
        <taxon>Cytophagales</taxon>
        <taxon>Hymenobacteraceae</taxon>
        <taxon>Hymenobacter</taxon>
    </lineage>
</organism>
<dbReference type="InterPro" id="IPR039426">
    <property type="entry name" value="TonB-dep_rcpt-like"/>
</dbReference>